<evidence type="ECO:0000256" key="9">
    <source>
        <dbReference type="ARBA" id="ARBA00023027"/>
    </source>
</evidence>
<dbReference type="CDD" id="cd24153">
    <property type="entry name" value="SARM1_N"/>
    <property type="match status" value="1"/>
</dbReference>
<evidence type="ECO:0000256" key="6">
    <source>
        <dbReference type="ARBA" id="ARBA00022737"/>
    </source>
</evidence>
<dbReference type="PANTHER" id="PTHR22998">
    <property type="entry name" value="SARM1"/>
    <property type="match status" value="1"/>
</dbReference>
<evidence type="ECO:0000256" key="1">
    <source>
        <dbReference type="ARBA" id="ARBA00004496"/>
    </source>
</evidence>
<dbReference type="EnsemblMetazoa" id="XM_029490101.1">
    <property type="protein sequence ID" value="XP_029345961.1"/>
    <property type="gene ID" value="LOC100161483"/>
</dbReference>
<dbReference type="SUPFAM" id="SSF48371">
    <property type="entry name" value="ARM repeat"/>
    <property type="match status" value="1"/>
</dbReference>
<dbReference type="InterPro" id="IPR001660">
    <property type="entry name" value="SAM"/>
</dbReference>
<evidence type="ECO:0000313" key="14">
    <source>
        <dbReference type="Proteomes" id="UP000007819"/>
    </source>
</evidence>
<dbReference type="Pfam" id="PF07647">
    <property type="entry name" value="SAM_2"/>
    <property type="match status" value="1"/>
</dbReference>
<dbReference type="RefSeq" id="XP_016657385.1">
    <property type="nucleotide sequence ID" value="XM_016801896.1"/>
</dbReference>
<evidence type="ECO:0000256" key="5">
    <source>
        <dbReference type="ARBA" id="ARBA00022588"/>
    </source>
</evidence>
<organism evidence="13 14">
    <name type="scientific">Acyrthosiphon pisum</name>
    <name type="common">Pea aphid</name>
    <dbReference type="NCBI Taxonomy" id="7029"/>
    <lineage>
        <taxon>Eukaryota</taxon>
        <taxon>Metazoa</taxon>
        <taxon>Ecdysozoa</taxon>
        <taxon>Arthropoda</taxon>
        <taxon>Hexapoda</taxon>
        <taxon>Insecta</taxon>
        <taxon>Pterygota</taxon>
        <taxon>Neoptera</taxon>
        <taxon>Paraneoptera</taxon>
        <taxon>Hemiptera</taxon>
        <taxon>Sternorrhyncha</taxon>
        <taxon>Aphidomorpha</taxon>
        <taxon>Aphidoidea</taxon>
        <taxon>Aphididae</taxon>
        <taxon>Macrosiphini</taxon>
        <taxon>Acyrthosiphon</taxon>
    </lineage>
</organism>
<dbReference type="Gene3D" id="1.25.10.10">
    <property type="entry name" value="Leucine-rich Repeat Variant"/>
    <property type="match status" value="1"/>
</dbReference>
<dbReference type="InterPro" id="IPR016024">
    <property type="entry name" value="ARM-type_fold"/>
</dbReference>
<dbReference type="GO" id="GO:0005737">
    <property type="term" value="C:cytoplasm"/>
    <property type="evidence" value="ECO:0007669"/>
    <property type="project" value="UniProtKB-SubCell"/>
</dbReference>
<keyword evidence="7" id="KW-0378">Hydrolase</keyword>
<proteinExistence type="inferred from homology"/>
<comment type="subcellular location">
    <subcellularLocation>
        <location evidence="1">Cytoplasm</location>
    </subcellularLocation>
</comment>
<dbReference type="GO" id="GO:0048678">
    <property type="term" value="P:response to axon injury"/>
    <property type="evidence" value="ECO:0007669"/>
    <property type="project" value="InterPro"/>
</dbReference>
<dbReference type="GO" id="GO:0035591">
    <property type="term" value="F:signaling adaptor activity"/>
    <property type="evidence" value="ECO:0007669"/>
    <property type="project" value="InterPro"/>
</dbReference>
<dbReference type="SUPFAM" id="SSF47769">
    <property type="entry name" value="SAM/Pointed domain"/>
    <property type="match status" value="2"/>
</dbReference>
<dbReference type="Proteomes" id="UP000007819">
    <property type="component" value="Chromosome A2"/>
</dbReference>
<dbReference type="EnsemblMetazoa" id="XM_016801896.2">
    <property type="protein sequence ID" value="XP_016657385.1"/>
    <property type="gene ID" value="LOC100161483"/>
</dbReference>
<dbReference type="InterPro" id="IPR000157">
    <property type="entry name" value="TIR_dom"/>
</dbReference>
<keyword evidence="8" id="KW-0391">Immunity</keyword>
<evidence type="ECO:0000259" key="11">
    <source>
        <dbReference type="PROSITE" id="PS50104"/>
    </source>
</evidence>
<name>A0A8R2D2C1_ACYPI</name>
<protein>
    <recommendedName>
        <fullName evidence="3">ADP-ribosyl cyclase/cyclic ADP-ribose hydrolase</fullName>
        <ecNumber evidence="3">3.2.2.6</ecNumber>
    </recommendedName>
</protein>
<evidence type="ECO:0000256" key="4">
    <source>
        <dbReference type="ARBA" id="ARBA00022490"/>
    </source>
</evidence>
<dbReference type="PANTHER" id="PTHR22998:SF1">
    <property type="entry name" value="NAD(+) HYDROLASE SARM1"/>
    <property type="match status" value="1"/>
</dbReference>
<dbReference type="PROSITE" id="PS50104">
    <property type="entry name" value="TIR"/>
    <property type="match status" value="1"/>
</dbReference>
<feature type="domain" description="SAM" evidence="12">
    <location>
        <begin position="405"/>
        <end position="469"/>
    </location>
</feature>
<comment type="similarity">
    <text evidence="2">Belongs to the SARM1 family.</text>
</comment>
<dbReference type="EnsemblMetazoa" id="XM_016801898.2">
    <property type="protein sequence ID" value="XP_016657387.1"/>
    <property type="gene ID" value="LOC100161483"/>
</dbReference>
<dbReference type="SMART" id="SM00454">
    <property type="entry name" value="SAM"/>
    <property type="match status" value="2"/>
</dbReference>
<sequence length="730" mass="82310">MIFGTEKSLHDGSSSESLRSIVNTMMKCEDDLLDIKFDDLDLMRVVVYNAVDVENVVKKYSSYLKNTIDLLVCDEYAQLGAPNEVIDKIFDMICKAWAVPNCKLGYVLCNTLRDSGGLELLMNNCMSSDQSLQFSSARLLEQCLTTENREYVLDKGVEKVVNVVCEYKTQISSVDKLNVSAGILENLFKHTEIMCSDVIKLGGLDVLLYKGRNQDTETLKHCASALANLSLYGGPESQDKMIKRKVPTWLYTLAFNSDVNIKYYAFLAIVVLVTNKEDEVAAKNSRSPDPINPFVTTHTPTEFDESNMAPHSLGQSQKWLERLVPVLSSTREEACNLAAFHFCMEAGIKKQLGMTSVFKAINVIEPLKEVTRSGNTLASKLAAKTLKLIGEEVPHRNNQEKVPLWSVDDVHEWAKRIDFFEFAEYFSANLVDGDILLHINEDNLKYDIGMQNGLQRKRFMRELDNLKQSADYSSKDSTGLHSFLKSIDPMFDYSVYTYPMLNAGINMNTIRSLTADQLLNDCKITNTIHHPVILNAIKGMKLRESSSDKKTTDVFISYRRSNGSELASLIKVYLEIRGYQVFIDVLKLENGHFGNNLVNHLKQAKNFVLVLTQNSLDRCVGDNECNDWIHKEIVTAMQNQLNIIPIVVDDFTWPEMLPEDMRNLQTYDVVQWSHDIQDMCIDSIETAMHGDSSAVQEGTSDGLSSDLLTEVMAIPRSRVAPENRGPTIYG</sequence>
<dbReference type="GO" id="GO:0061809">
    <property type="term" value="F:NAD+ nucleosidase activity, cyclic ADP-ribose generating"/>
    <property type="evidence" value="ECO:0007669"/>
    <property type="project" value="UniProtKB-EC"/>
</dbReference>
<dbReference type="EC" id="3.2.2.6" evidence="3"/>
<dbReference type="AlphaFoldDB" id="A0A8R2D2C1"/>
<dbReference type="InterPro" id="IPR013761">
    <property type="entry name" value="SAM/pointed_sf"/>
</dbReference>
<evidence type="ECO:0000256" key="3">
    <source>
        <dbReference type="ARBA" id="ARBA00011982"/>
    </source>
</evidence>
<dbReference type="SMART" id="SM00255">
    <property type="entry name" value="TIR"/>
    <property type="match status" value="1"/>
</dbReference>
<dbReference type="PROSITE" id="PS50105">
    <property type="entry name" value="SAM_DOMAIN"/>
    <property type="match status" value="1"/>
</dbReference>
<evidence type="ECO:0000259" key="12">
    <source>
        <dbReference type="PROSITE" id="PS50105"/>
    </source>
</evidence>
<dbReference type="SUPFAM" id="SSF52200">
    <property type="entry name" value="Toll/Interleukin receptor TIR domain"/>
    <property type="match status" value="1"/>
</dbReference>
<reference evidence="14" key="1">
    <citation type="submission" date="2010-06" db="EMBL/GenBank/DDBJ databases">
        <authorList>
            <person name="Jiang H."/>
            <person name="Abraham K."/>
            <person name="Ali S."/>
            <person name="Alsbrooks S.L."/>
            <person name="Anim B.N."/>
            <person name="Anosike U.S."/>
            <person name="Attaway T."/>
            <person name="Bandaranaike D.P."/>
            <person name="Battles P.K."/>
            <person name="Bell S.N."/>
            <person name="Bell A.V."/>
            <person name="Beltran B."/>
            <person name="Bickham C."/>
            <person name="Bustamante Y."/>
            <person name="Caleb T."/>
            <person name="Canada A."/>
            <person name="Cardenas V."/>
            <person name="Carter K."/>
            <person name="Chacko J."/>
            <person name="Chandrabose M.N."/>
            <person name="Chavez D."/>
            <person name="Chavez A."/>
            <person name="Chen L."/>
            <person name="Chu H.-S."/>
            <person name="Claassen K.J."/>
            <person name="Cockrell R."/>
            <person name="Collins M."/>
            <person name="Cooper J.A."/>
            <person name="Cree A."/>
            <person name="Curry S.M."/>
            <person name="Da Y."/>
            <person name="Dao M.D."/>
            <person name="Das B."/>
            <person name="Davila M.-L."/>
            <person name="Davy-Carroll L."/>
            <person name="Denson S."/>
            <person name="Dinh H."/>
            <person name="Ebong V.E."/>
            <person name="Edwards J.R."/>
            <person name="Egan A."/>
            <person name="El-Daye J."/>
            <person name="Escobedo L."/>
            <person name="Fernandez S."/>
            <person name="Fernando P.R."/>
            <person name="Flagg N."/>
            <person name="Forbes L.D."/>
            <person name="Fowler R.G."/>
            <person name="Fu Q."/>
            <person name="Gabisi R.A."/>
            <person name="Ganer J."/>
            <person name="Garbino Pronczuk A."/>
            <person name="Garcia R.M."/>
            <person name="Garner T."/>
            <person name="Garrett T.E."/>
            <person name="Gonzalez D.A."/>
            <person name="Hamid H."/>
            <person name="Hawkins E.S."/>
            <person name="Hirani K."/>
            <person name="Hogues M.E."/>
            <person name="Hollins B."/>
            <person name="Hsiao C.-H."/>
            <person name="Jabil R."/>
            <person name="James M.L."/>
            <person name="Jhangiani S.N."/>
            <person name="Johnson B."/>
            <person name="Johnson Q."/>
            <person name="Joshi V."/>
            <person name="Kalu J.B."/>
            <person name="Kam C."/>
            <person name="Kashfia A."/>
            <person name="Keebler J."/>
            <person name="Kisamo H."/>
            <person name="Kovar C.L."/>
            <person name="Lago L.A."/>
            <person name="Lai C.-Y."/>
            <person name="Laidlaw J."/>
            <person name="Lara F."/>
            <person name="Le T.-K."/>
            <person name="Lee S.L."/>
            <person name="Legall F.H."/>
            <person name="Lemon S.J."/>
            <person name="Lewis L.R."/>
            <person name="Li B."/>
            <person name="Liu Y."/>
            <person name="Liu Y.-S."/>
            <person name="Lopez J."/>
            <person name="Lozado R.J."/>
            <person name="Lu J."/>
            <person name="Madu R.C."/>
            <person name="Maheshwari M."/>
            <person name="Maheshwari R."/>
            <person name="Malloy K."/>
            <person name="Martinez E."/>
            <person name="Mathew T."/>
            <person name="Mercado I.C."/>
            <person name="Mercado C."/>
            <person name="Meyer B."/>
            <person name="Montgomery K."/>
            <person name="Morgan M.B."/>
            <person name="Munidasa M."/>
            <person name="Nazareth L.V."/>
            <person name="Nelson J."/>
            <person name="Ng B.M."/>
            <person name="Nguyen N.B."/>
            <person name="Nguyen P.Q."/>
            <person name="Nguyen T."/>
            <person name="Obregon M."/>
            <person name="Okwuonu G.O."/>
            <person name="Onwere C.G."/>
            <person name="Orozco G."/>
            <person name="Parra A."/>
            <person name="Patel S."/>
            <person name="Patil S."/>
            <person name="Perez A."/>
            <person name="Perez Y."/>
            <person name="Pham C."/>
            <person name="Primus E.L."/>
            <person name="Pu L.-L."/>
            <person name="Puazo M."/>
            <person name="Qin X."/>
            <person name="Quiroz J.B."/>
            <person name="Reese J."/>
            <person name="Richards S."/>
            <person name="Rives C.M."/>
            <person name="Robberts R."/>
            <person name="Ruiz S.J."/>
            <person name="Ruiz M.J."/>
            <person name="Santibanez J."/>
            <person name="Schneider B.W."/>
            <person name="Sisson I."/>
            <person name="Smith M."/>
            <person name="Sodergren E."/>
            <person name="Song X.-Z."/>
            <person name="Song B.B."/>
            <person name="Summersgill H."/>
            <person name="Thelus R."/>
            <person name="Thornton R.D."/>
            <person name="Trejos Z.Y."/>
            <person name="Usmani K."/>
            <person name="Vattathil S."/>
            <person name="Villasana D."/>
            <person name="Walker D.L."/>
            <person name="Wang S."/>
            <person name="Wang K."/>
            <person name="White C.S."/>
            <person name="Williams A.C."/>
            <person name="Williamson J."/>
            <person name="Wilson K."/>
            <person name="Woghiren I.O."/>
            <person name="Woodworth J.R."/>
            <person name="Worley K.C."/>
            <person name="Wright R.A."/>
            <person name="Wu W."/>
            <person name="Young L."/>
            <person name="Zhang L."/>
            <person name="Zhang J."/>
            <person name="Zhu Y."/>
            <person name="Muzny D.M."/>
            <person name="Weinstock G."/>
            <person name="Gibbs R.A."/>
        </authorList>
    </citation>
    <scope>NUCLEOTIDE SEQUENCE [LARGE SCALE GENOMIC DNA]</scope>
    <source>
        <strain evidence="14">LSR1</strain>
    </source>
</reference>
<evidence type="ECO:0000256" key="8">
    <source>
        <dbReference type="ARBA" id="ARBA00022859"/>
    </source>
</evidence>
<dbReference type="GO" id="GO:0045087">
    <property type="term" value="P:innate immune response"/>
    <property type="evidence" value="ECO:0007669"/>
    <property type="project" value="UniProtKB-KW"/>
</dbReference>
<keyword evidence="14" id="KW-1185">Reference proteome</keyword>
<dbReference type="InterPro" id="IPR035897">
    <property type="entry name" value="Toll_tir_struct_dom_sf"/>
</dbReference>
<dbReference type="Pfam" id="PF13676">
    <property type="entry name" value="TIR_2"/>
    <property type="match status" value="1"/>
</dbReference>
<dbReference type="RefSeq" id="XP_016657387.1">
    <property type="nucleotide sequence ID" value="XM_016801898.1"/>
</dbReference>
<dbReference type="GO" id="GO:0030425">
    <property type="term" value="C:dendrite"/>
    <property type="evidence" value="ECO:0007669"/>
    <property type="project" value="TreeGrafter"/>
</dbReference>
<keyword evidence="6" id="KW-0677">Repeat</keyword>
<evidence type="ECO:0000256" key="2">
    <source>
        <dbReference type="ARBA" id="ARBA00008291"/>
    </source>
</evidence>
<dbReference type="Gene3D" id="3.40.50.10140">
    <property type="entry name" value="Toll/interleukin-1 receptor homology (TIR) domain"/>
    <property type="match status" value="1"/>
</dbReference>
<dbReference type="GO" id="GO:0003953">
    <property type="term" value="F:NAD+ nucleosidase activity"/>
    <property type="evidence" value="ECO:0007669"/>
    <property type="project" value="InterPro"/>
</dbReference>
<dbReference type="OrthoDB" id="202764at2759"/>
<dbReference type="KEGG" id="api:100161483"/>
<comment type="catalytic activity">
    <reaction evidence="10">
        <text>NAD(+) + H2O = ADP-D-ribose + nicotinamide + H(+)</text>
        <dbReference type="Rhea" id="RHEA:16301"/>
        <dbReference type="ChEBI" id="CHEBI:15377"/>
        <dbReference type="ChEBI" id="CHEBI:15378"/>
        <dbReference type="ChEBI" id="CHEBI:17154"/>
        <dbReference type="ChEBI" id="CHEBI:57540"/>
        <dbReference type="ChEBI" id="CHEBI:57967"/>
        <dbReference type="EC" id="3.2.2.6"/>
    </reaction>
    <physiologicalReaction direction="left-to-right" evidence="10">
        <dbReference type="Rhea" id="RHEA:16302"/>
    </physiologicalReaction>
</comment>
<evidence type="ECO:0000256" key="10">
    <source>
        <dbReference type="ARBA" id="ARBA00047304"/>
    </source>
</evidence>
<keyword evidence="9" id="KW-0520">NAD</keyword>
<dbReference type="GeneID" id="100161483"/>
<dbReference type="InterPro" id="IPR011989">
    <property type="entry name" value="ARM-like"/>
</dbReference>
<dbReference type="CDD" id="cd09502">
    <property type="entry name" value="SAM_SARM1-like_repeat2"/>
    <property type="match status" value="1"/>
</dbReference>
<evidence type="ECO:0000256" key="7">
    <source>
        <dbReference type="ARBA" id="ARBA00022801"/>
    </source>
</evidence>
<dbReference type="CDD" id="cd09501">
    <property type="entry name" value="SAM_SARM1-like_repeat1"/>
    <property type="match status" value="1"/>
</dbReference>
<dbReference type="InterPro" id="IPR039184">
    <property type="entry name" value="SARM1"/>
</dbReference>
<dbReference type="GO" id="GO:0034128">
    <property type="term" value="P:negative regulation of MyD88-independent toll-like receptor signaling pathway"/>
    <property type="evidence" value="ECO:0007669"/>
    <property type="project" value="InterPro"/>
</dbReference>
<dbReference type="GO" id="GO:0007165">
    <property type="term" value="P:signal transduction"/>
    <property type="evidence" value="ECO:0007669"/>
    <property type="project" value="InterPro"/>
</dbReference>
<feature type="domain" description="TIR" evidence="11">
    <location>
        <begin position="550"/>
        <end position="688"/>
    </location>
</feature>
<reference evidence="13" key="2">
    <citation type="submission" date="2022-06" db="UniProtKB">
        <authorList>
            <consortium name="EnsemblMetazoa"/>
        </authorList>
    </citation>
    <scope>IDENTIFICATION</scope>
</reference>
<keyword evidence="5" id="KW-0399">Innate immunity</keyword>
<dbReference type="Gene3D" id="1.10.150.50">
    <property type="entry name" value="Transcription Factor, Ets-1"/>
    <property type="match status" value="1"/>
</dbReference>
<keyword evidence="4" id="KW-0963">Cytoplasm</keyword>
<accession>A0A8R2D2C1</accession>
<evidence type="ECO:0000313" key="13">
    <source>
        <dbReference type="EnsemblMetazoa" id="XP_016657385.1"/>
    </source>
</evidence>